<reference evidence="1 2" key="1">
    <citation type="submission" date="2024-10" db="EMBL/GenBank/DDBJ databases">
        <title>Updated reference genomes for cyclostephanoid diatoms.</title>
        <authorList>
            <person name="Roberts W.R."/>
            <person name="Alverson A.J."/>
        </authorList>
    </citation>
    <scope>NUCLEOTIDE SEQUENCE [LARGE SCALE GENOMIC DNA]</scope>
    <source>
        <strain evidence="1 2">AJA228-03</strain>
    </source>
</reference>
<proteinExistence type="predicted"/>
<evidence type="ECO:0000313" key="1">
    <source>
        <dbReference type="EMBL" id="KAL3823880.1"/>
    </source>
</evidence>
<dbReference type="Proteomes" id="UP001530377">
    <property type="component" value="Unassembled WGS sequence"/>
</dbReference>
<accession>A0ABD3SH41</accession>
<gene>
    <name evidence="1" type="ORF">ACHAXA_005462</name>
</gene>
<evidence type="ECO:0000313" key="2">
    <source>
        <dbReference type="Proteomes" id="UP001530377"/>
    </source>
</evidence>
<organism evidence="1 2">
    <name type="scientific">Cyclostephanos tholiformis</name>
    <dbReference type="NCBI Taxonomy" id="382380"/>
    <lineage>
        <taxon>Eukaryota</taxon>
        <taxon>Sar</taxon>
        <taxon>Stramenopiles</taxon>
        <taxon>Ochrophyta</taxon>
        <taxon>Bacillariophyta</taxon>
        <taxon>Coscinodiscophyceae</taxon>
        <taxon>Thalassiosirophycidae</taxon>
        <taxon>Stephanodiscales</taxon>
        <taxon>Stephanodiscaceae</taxon>
        <taxon>Cyclostephanos</taxon>
    </lineage>
</organism>
<dbReference type="AlphaFoldDB" id="A0ABD3SH41"/>
<feature type="non-terminal residue" evidence="1">
    <location>
        <position position="1"/>
    </location>
</feature>
<name>A0ABD3SH41_9STRA</name>
<comment type="caution">
    <text evidence="1">The sequence shown here is derived from an EMBL/GenBank/DDBJ whole genome shotgun (WGS) entry which is preliminary data.</text>
</comment>
<keyword evidence="2" id="KW-1185">Reference proteome</keyword>
<dbReference type="EMBL" id="JALLPB020000027">
    <property type="protein sequence ID" value="KAL3823880.1"/>
    <property type="molecule type" value="Genomic_DNA"/>
</dbReference>
<sequence>HNRIYSSLGHKTSELPVKSRDNVSYICLWFILRLSLVELSAHLQYGNRRPSCQQLALISKIDRRLALICAETSFHGCETLDINSLHEEWTHAANLLMRRYPGEERAVVGLSKRRNSVETRFKEQLCKGISFRGLDNITGE</sequence>
<protein>
    <submittedName>
        <fullName evidence="1">Uncharacterized protein</fullName>
    </submittedName>
</protein>